<reference evidence="2" key="1">
    <citation type="submission" date="2022-11" db="UniProtKB">
        <authorList>
            <consortium name="WormBaseParasite"/>
        </authorList>
    </citation>
    <scope>IDENTIFICATION</scope>
</reference>
<keyword evidence="1" id="KW-1185">Reference proteome</keyword>
<dbReference type="Proteomes" id="UP000887565">
    <property type="component" value="Unplaced"/>
</dbReference>
<name>A0A915I008_ROMCU</name>
<organism evidence="1 2">
    <name type="scientific">Romanomermis culicivorax</name>
    <name type="common">Nematode worm</name>
    <dbReference type="NCBI Taxonomy" id="13658"/>
    <lineage>
        <taxon>Eukaryota</taxon>
        <taxon>Metazoa</taxon>
        <taxon>Ecdysozoa</taxon>
        <taxon>Nematoda</taxon>
        <taxon>Enoplea</taxon>
        <taxon>Dorylaimia</taxon>
        <taxon>Mermithida</taxon>
        <taxon>Mermithoidea</taxon>
        <taxon>Mermithidae</taxon>
        <taxon>Romanomermis</taxon>
    </lineage>
</organism>
<evidence type="ECO:0000313" key="2">
    <source>
        <dbReference type="WBParaSite" id="nRc.2.0.1.t06841-RA"/>
    </source>
</evidence>
<sequence>MHFAPCHLAPRYDVKFFSNFLNNKARCSSTLKKITTIAMILRLLQLPSHAANFGNSNQIIRSRCKCLPIASERKLNVSKQYICWNGASSTDAFSNRTKGTLNCCLIIFKSGGKTPADVITDK</sequence>
<dbReference type="WBParaSite" id="nRc.2.0.1.t06841-RA">
    <property type="protein sequence ID" value="nRc.2.0.1.t06841-RA"/>
    <property type="gene ID" value="nRc.2.0.1.g06841"/>
</dbReference>
<evidence type="ECO:0000313" key="1">
    <source>
        <dbReference type="Proteomes" id="UP000887565"/>
    </source>
</evidence>
<protein>
    <submittedName>
        <fullName evidence="2">Uncharacterized protein</fullName>
    </submittedName>
</protein>
<accession>A0A915I008</accession>
<dbReference type="AlphaFoldDB" id="A0A915I008"/>
<proteinExistence type="predicted"/>